<dbReference type="PANTHER" id="PTHR43065:SF10">
    <property type="entry name" value="PEROXIDE STRESS-ACTIVATED HISTIDINE KINASE MAK3"/>
    <property type="match status" value="1"/>
</dbReference>
<keyword evidence="2" id="KW-0808">Transferase</keyword>
<dbReference type="InterPro" id="IPR036890">
    <property type="entry name" value="HATPase_C_sf"/>
</dbReference>
<dbReference type="CDD" id="cd00082">
    <property type="entry name" value="HisKA"/>
    <property type="match status" value="1"/>
</dbReference>
<dbReference type="InterPro" id="IPR004358">
    <property type="entry name" value="Sig_transdc_His_kin-like_C"/>
</dbReference>
<dbReference type="SUPFAM" id="SSF55874">
    <property type="entry name" value="ATPase domain of HSP90 chaperone/DNA topoisomerase II/histidine kinase"/>
    <property type="match status" value="1"/>
</dbReference>
<dbReference type="InterPro" id="IPR005467">
    <property type="entry name" value="His_kinase_dom"/>
</dbReference>
<reference evidence="8" key="1">
    <citation type="journal article" date="2014" name="Front. Microbiol.">
        <title>High frequency of phylogenetically diverse reductive dehalogenase-homologous genes in deep subseafloor sedimentary metagenomes.</title>
        <authorList>
            <person name="Kawai M."/>
            <person name="Futagami T."/>
            <person name="Toyoda A."/>
            <person name="Takaki Y."/>
            <person name="Nishi S."/>
            <person name="Hori S."/>
            <person name="Arai W."/>
            <person name="Tsubouchi T."/>
            <person name="Morono Y."/>
            <person name="Uchiyama I."/>
            <person name="Ito T."/>
            <person name="Fujiyama A."/>
            <person name="Inagaki F."/>
            <person name="Takami H."/>
        </authorList>
    </citation>
    <scope>NUCLEOTIDE SEQUENCE</scope>
    <source>
        <strain evidence="8">Expedition CK06-06</strain>
    </source>
</reference>
<name>X1A3L8_9ZZZZ</name>
<dbReference type="EMBL" id="BART01005886">
    <property type="protein sequence ID" value="GAG54831.1"/>
    <property type="molecule type" value="Genomic_DNA"/>
</dbReference>
<keyword evidence="3" id="KW-0547">Nucleotide-binding</keyword>
<organism evidence="8">
    <name type="scientific">marine sediment metagenome</name>
    <dbReference type="NCBI Taxonomy" id="412755"/>
    <lineage>
        <taxon>unclassified sequences</taxon>
        <taxon>metagenomes</taxon>
        <taxon>ecological metagenomes</taxon>
    </lineage>
</organism>
<keyword evidence="1" id="KW-0597">Phosphoprotein</keyword>
<sequence length="223" mass="25410">HEIKNPLASIGIHLRLIKKEMDGKDIIKTKRVSEFLSIIKEEVERLNRIVVDFLFAVRPMNAELEYDNLNRVVRELLEFLKFELETEGIKVELELSEHIPRIRLDEKYMKHALLNIIKNAISAMPEGGVLKIETQLQGRELLLKLTDTGVGIPEKNIGKIFEPYFTTKDFGSGLGLTLVYKIVKEHLGEISVTSKEGEGATFILSFPIPQKEKRLIGYKGEAI</sequence>
<dbReference type="InterPro" id="IPR003661">
    <property type="entry name" value="HisK_dim/P_dom"/>
</dbReference>
<feature type="non-terminal residue" evidence="8">
    <location>
        <position position="1"/>
    </location>
</feature>
<evidence type="ECO:0000256" key="1">
    <source>
        <dbReference type="ARBA" id="ARBA00022553"/>
    </source>
</evidence>
<keyword evidence="5" id="KW-0067">ATP-binding</keyword>
<dbReference type="PANTHER" id="PTHR43065">
    <property type="entry name" value="SENSOR HISTIDINE KINASE"/>
    <property type="match status" value="1"/>
</dbReference>
<evidence type="ECO:0000256" key="6">
    <source>
        <dbReference type="ARBA" id="ARBA00023012"/>
    </source>
</evidence>
<dbReference type="AlphaFoldDB" id="X1A3L8"/>
<dbReference type="SMART" id="SM00387">
    <property type="entry name" value="HATPase_c"/>
    <property type="match status" value="1"/>
</dbReference>
<evidence type="ECO:0000256" key="5">
    <source>
        <dbReference type="ARBA" id="ARBA00022840"/>
    </source>
</evidence>
<dbReference type="PROSITE" id="PS50109">
    <property type="entry name" value="HIS_KIN"/>
    <property type="match status" value="1"/>
</dbReference>
<dbReference type="Gene3D" id="1.10.287.130">
    <property type="match status" value="1"/>
</dbReference>
<evidence type="ECO:0000256" key="4">
    <source>
        <dbReference type="ARBA" id="ARBA00022777"/>
    </source>
</evidence>
<dbReference type="GO" id="GO:0000155">
    <property type="term" value="F:phosphorelay sensor kinase activity"/>
    <property type="evidence" value="ECO:0007669"/>
    <property type="project" value="InterPro"/>
</dbReference>
<proteinExistence type="predicted"/>
<dbReference type="GO" id="GO:0005524">
    <property type="term" value="F:ATP binding"/>
    <property type="evidence" value="ECO:0007669"/>
    <property type="project" value="UniProtKB-KW"/>
</dbReference>
<evidence type="ECO:0000313" key="8">
    <source>
        <dbReference type="EMBL" id="GAG54831.1"/>
    </source>
</evidence>
<keyword evidence="4" id="KW-0418">Kinase</keyword>
<comment type="caution">
    <text evidence="8">The sequence shown here is derived from an EMBL/GenBank/DDBJ whole genome shotgun (WGS) entry which is preliminary data.</text>
</comment>
<accession>X1A3L8</accession>
<protein>
    <recommendedName>
        <fullName evidence="7">Histidine kinase domain-containing protein</fullName>
    </recommendedName>
</protein>
<dbReference type="InterPro" id="IPR036097">
    <property type="entry name" value="HisK_dim/P_sf"/>
</dbReference>
<gene>
    <name evidence="8" type="ORF">S01H4_13354</name>
</gene>
<evidence type="ECO:0000259" key="7">
    <source>
        <dbReference type="PROSITE" id="PS50109"/>
    </source>
</evidence>
<dbReference type="Pfam" id="PF00512">
    <property type="entry name" value="HisKA"/>
    <property type="match status" value="1"/>
</dbReference>
<dbReference type="SUPFAM" id="SSF47384">
    <property type="entry name" value="Homodimeric domain of signal transducing histidine kinase"/>
    <property type="match status" value="1"/>
</dbReference>
<dbReference type="InterPro" id="IPR003594">
    <property type="entry name" value="HATPase_dom"/>
</dbReference>
<evidence type="ECO:0000256" key="3">
    <source>
        <dbReference type="ARBA" id="ARBA00022741"/>
    </source>
</evidence>
<evidence type="ECO:0000256" key="2">
    <source>
        <dbReference type="ARBA" id="ARBA00022679"/>
    </source>
</evidence>
<dbReference type="PRINTS" id="PR00344">
    <property type="entry name" value="BCTRLSENSOR"/>
</dbReference>
<dbReference type="CDD" id="cd00075">
    <property type="entry name" value="HATPase"/>
    <property type="match status" value="1"/>
</dbReference>
<feature type="domain" description="Histidine kinase" evidence="7">
    <location>
        <begin position="1"/>
        <end position="210"/>
    </location>
</feature>
<keyword evidence="6" id="KW-0902">Two-component regulatory system</keyword>
<dbReference type="Pfam" id="PF02518">
    <property type="entry name" value="HATPase_c"/>
    <property type="match status" value="1"/>
</dbReference>
<dbReference type="Gene3D" id="3.30.565.10">
    <property type="entry name" value="Histidine kinase-like ATPase, C-terminal domain"/>
    <property type="match status" value="1"/>
</dbReference>